<accession>A0AAD5D7V7</accession>
<feature type="compositionally biased region" description="Polar residues" evidence="1">
    <location>
        <begin position="41"/>
        <end position="56"/>
    </location>
</feature>
<dbReference type="EMBL" id="JAMZMK010005538">
    <property type="protein sequence ID" value="KAI7753125.1"/>
    <property type="molecule type" value="Genomic_DNA"/>
</dbReference>
<gene>
    <name evidence="2" type="ORF">M8C21_023402</name>
</gene>
<keyword evidence="3" id="KW-1185">Reference proteome</keyword>
<organism evidence="2 3">
    <name type="scientific">Ambrosia artemisiifolia</name>
    <name type="common">Common ragweed</name>
    <dbReference type="NCBI Taxonomy" id="4212"/>
    <lineage>
        <taxon>Eukaryota</taxon>
        <taxon>Viridiplantae</taxon>
        <taxon>Streptophyta</taxon>
        <taxon>Embryophyta</taxon>
        <taxon>Tracheophyta</taxon>
        <taxon>Spermatophyta</taxon>
        <taxon>Magnoliopsida</taxon>
        <taxon>eudicotyledons</taxon>
        <taxon>Gunneridae</taxon>
        <taxon>Pentapetalae</taxon>
        <taxon>asterids</taxon>
        <taxon>campanulids</taxon>
        <taxon>Asterales</taxon>
        <taxon>Asteraceae</taxon>
        <taxon>Asteroideae</taxon>
        <taxon>Heliantheae alliance</taxon>
        <taxon>Heliantheae</taxon>
        <taxon>Ambrosia</taxon>
    </lineage>
</organism>
<dbReference type="PANTHER" id="PTHR34468:SF2">
    <property type="entry name" value="MICROTUBULE-ASSOCIATED FUTSCH-LIKE PROTEIN"/>
    <property type="match status" value="1"/>
</dbReference>
<dbReference type="AlphaFoldDB" id="A0AAD5D7V7"/>
<feature type="non-terminal residue" evidence="2">
    <location>
        <position position="1"/>
    </location>
</feature>
<comment type="caution">
    <text evidence="2">The sequence shown here is derived from an EMBL/GenBank/DDBJ whole genome shotgun (WGS) entry which is preliminary data.</text>
</comment>
<dbReference type="PANTHER" id="PTHR34468">
    <property type="entry name" value="MICROTUBULE-ASSOCIATED FUTSCH-LIKE PROTEIN"/>
    <property type="match status" value="1"/>
</dbReference>
<evidence type="ECO:0000256" key="1">
    <source>
        <dbReference type="SAM" id="MobiDB-lite"/>
    </source>
</evidence>
<protein>
    <submittedName>
        <fullName evidence="2">Uncharacterized protein</fullName>
    </submittedName>
</protein>
<evidence type="ECO:0000313" key="2">
    <source>
        <dbReference type="EMBL" id="KAI7753125.1"/>
    </source>
</evidence>
<sequence>NPQLLRDELKVYAIRHNIIDLGESAQEILQSYEISEDMVQGTRSSSEDAQSLSSVNEVHKPKPKPKPKSSSTNISSVSKESVKENHQKKLVSNIKPSTNKKITNQQSVSETGSRKIQKNFQKPIKKEFNKEKQLVKDKGKKSADEDVISCTEEAVAEENKENMDATLVEETSLEA</sequence>
<feature type="compositionally biased region" description="Polar residues" evidence="1">
    <location>
        <begin position="94"/>
        <end position="111"/>
    </location>
</feature>
<reference evidence="2" key="1">
    <citation type="submission" date="2022-06" db="EMBL/GenBank/DDBJ databases">
        <title>Uncovering the hologenomic basis of an extraordinary plant invasion.</title>
        <authorList>
            <person name="Bieker V.C."/>
            <person name="Martin M.D."/>
            <person name="Gilbert T."/>
            <person name="Hodgins K."/>
            <person name="Battlay P."/>
            <person name="Petersen B."/>
            <person name="Wilson J."/>
        </authorList>
    </citation>
    <scope>NUCLEOTIDE SEQUENCE</scope>
    <source>
        <strain evidence="2">AA19_3_7</strain>
        <tissue evidence="2">Leaf</tissue>
    </source>
</reference>
<feature type="region of interest" description="Disordered" evidence="1">
    <location>
        <begin position="37"/>
        <end position="118"/>
    </location>
</feature>
<evidence type="ECO:0000313" key="3">
    <source>
        <dbReference type="Proteomes" id="UP001206925"/>
    </source>
</evidence>
<name>A0AAD5D7V7_AMBAR</name>
<dbReference type="Proteomes" id="UP001206925">
    <property type="component" value="Unassembled WGS sequence"/>
</dbReference>
<feature type="compositionally biased region" description="Low complexity" evidence="1">
    <location>
        <begin position="68"/>
        <end position="79"/>
    </location>
</feature>
<proteinExistence type="predicted"/>